<gene>
    <name evidence="1" type="ORF">HME9304_02786</name>
</gene>
<organism evidence="1 2">
    <name type="scientific">Flagellimonas maritima</name>
    <dbReference type="NCBI Taxonomy" id="1383885"/>
    <lineage>
        <taxon>Bacteria</taxon>
        <taxon>Pseudomonadati</taxon>
        <taxon>Bacteroidota</taxon>
        <taxon>Flavobacteriia</taxon>
        <taxon>Flavobacteriales</taxon>
        <taxon>Flavobacteriaceae</taxon>
        <taxon>Flagellimonas</taxon>
    </lineage>
</organism>
<name>A0A2Z4LVA3_9FLAO</name>
<dbReference type="KEGG" id="spon:HME9304_02786"/>
<keyword evidence="2" id="KW-1185">Reference proteome</keyword>
<dbReference type="AlphaFoldDB" id="A0A2Z4LVA3"/>
<dbReference type="Proteomes" id="UP000248536">
    <property type="component" value="Chromosome"/>
</dbReference>
<evidence type="ECO:0000313" key="1">
    <source>
        <dbReference type="EMBL" id="AWX45756.1"/>
    </source>
</evidence>
<protein>
    <submittedName>
        <fullName evidence="1">Uncharacterized protein</fullName>
    </submittedName>
</protein>
<dbReference type="EMBL" id="CP030104">
    <property type="protein sequence ID" value="AWX45756.1"/>
    <property type="molecule type" value="Genomic_DNA"/>
</dbReference>
<sequence>MIIKKPEIFIWLYIEPVSTSRTNFAPDFENGTLKQFQVNDKNVLF</sequence>
<reference evidence="1 2" key="1">
    <citation type="submission" date="2018-06" db="EMBL/GenBank/DDBJ databases">
        <title>Spongiibacterium sp. HME9304 Genome sequencing and assembly.</title>
        <authorList>
            <person name="Kang H."/>
            <person name="Kim H."/>
            <person name="Joh K."/>
        </authorList>
    </citation>
    <scope>NUCLEOTIDE SEQUENCE [LARGE SCALE GENOMIC DNA]</scope>
    <source>
        <strain evidence="1 2">HME9304</strain>
    </source>
</reference>
<evidence type="ECO:0000313" key="2">
    <source>
        <dbReference type="Proteomes" id="UP000248536"/>
    </source>
</evidence>
<proteinExistence type="predicted"/>
<accession>A0A2Z4LVA3</accession>